<comment type="catalytic activity">
    <reaction evidence="3">
        <text>L-methionyl-[protein] + [thioredoxin]-disulfide + H2O = L-methionyl-(S)-S-oxide-[protein] + [thioredoxin]-dithiol</text>
        <dbReference type="Rhea" id="RHEA:14217"/>
        <dbReference type="Rhea" id="RHEA-COMP:10698"/>
        <dbReference type="Rhea" id="RHEA-COMP:10700"/>
        <dbReference type="Rhea" id="RHEA-COMP:12313"/>
        <dbReference type="Rhea" id="RHEA-COMP:12315"/>
        <dbReference type="ChEBI" id="CHEBI:15377"/>
        <dbReference type="ChEBI" id="CHEBI:16044"/>
        <dbReference type="ChEBI" id="CHEBI:29950"/>
        <dbReference type="ChEBI" id="CHEBI:44120"/>
        <dbReference type="ChEBI" id="CHEBI:50058"/>
        <dbReference type="EC" id="1.8.4.11"/>
    </reaction>
</comment>
<dbReference type="GO" id="GO:0008113">
    <property type="term" value="F:peptide-methionine (S)-S-oxide reductase activity"/>
    <property type="evidence" value="ECO:0007669"/>
    <property type="project" value="UniProtKB-EC"/>
</dbReference>
<dbReference type="Pfam" id="PF01625">
    <property type="entry name" value="PMSR"/>
    <property type="match status" value="1"/>
</dbReference>
<protein>
    <recommendedName>
        <fullName evidence="1">peptide-methionine (S)-S-oxide reductase</fullName>
        <ecNumber evidence="1">1.8.4.11</ecNumber>
    </recommendedName>
</protein>
<comment type="catalytic activity">
    <reaction evidence="4">
        <text>[thioredoxin]-disulfide + L-methionine + H2O = L-methionine (S)-S-oxide + [thioredoxin]-dithiol</text>
        <dbReference type="Rhea" id="RHEA:19993"/>
        <dbReference type="Rhea" id="RHEA-COMP:10698"/>
        <dbReference type="Rhea" id="RHEA-COMP:10700"/>
        <dbReference type="ChEBI" id="CHEBI:15377"/>
        <dbReference type="ChEBI" id="CHEBI:29950"/>
        <dbReference type="ChEBI" id="CHEBI:50058"/>
        <dbReference type="ChEBI" id="CHEBI:57844"/>
        <dbReference type="ChEBI" id="CHEBI:58772"/>
        <dbReference type="EC" id="1.8.4.11"/>
    </reaction>
</comment>
<dbReference type="GO" id="GO:0005737">
    <property type="term" value="C:cytoplasm"/>
    <property type="evidence" value="ECO:0007669"/>
    <property type="project" value="TreeGrafter"/>
</dbReference>
<evidence type="ECO:0000313" key="7">
    <source>
        <dbReference type="EMBL" id="CAB4761899.1"/>
    </source>
</evidence>
<dbReference type="EC" id="1.8.4.11" evidence="1"/>
<dbReference type="EMBL" id="CAEZYZ010000264">
    <property type="protein sequence ID" value="CAB4761899.1"/>
    <property type="molecule type" value="Genomic_DNA"/>
</dbReference>
<organism evidence="6">
    <name type="scientific">freshwater metagenome</name>
    <dbReference type="NCBI Taxonomy" id="449393"/>
    <lineage>
        <taxon>unclassified sequences</taxon>
        <taxon>metagenomes</taxon>
        <taxon>ecological metagenomes</taxon>
    </lineage>
</organism>
<evidence type="ECO:0000256" key="3">
    <source>
        <dbReference type="ARBA" id="ARBA00047806"/>
    </source>
</evidence>
<accession>A0A6J6SF56</accession>
<evidence type="ECO:0000256" key="2">
    <source>
        <dbReference type="ARBA" id="ARBA00023002"/>
    </source>
</evidence>
<dbReference type="PANTHER" id="PTHR42799:SF2">
    <property type="entry name" value="MITOCHONDRIAL PEPTIDE METHIONINE SULFOXIDE REDUCTASE"/>
    <property type="match status" value="1"/>
</dbReference>
<sequence length="219" mass="24162">MSIFGFSKSSMITPDKALPGHATRPFAVGDTHAVLGSSLTGTWSTSSVSIYLAMGCFWGAEEIYWRIPGVLSTSVGYMGGFTPNPTYEEVCTGLTGHTEAVLVVYEPAQLSTYDVLKTFWENHDPTQGYRQGNDMGTQYRSALLYTTDEQRDMAELTRAAYQAVITDRGYGDITTQIAPASDFEYFYAEDHHQQYLYKVPNGYRCHANTGLALPVVSSP</sequence>
<dbReference type="InterPro" id="IPR036509">
    <property type="entry name" value="Met_Sox_Rdtase_MsrA_sf"/>
</dbReference>
<dbReference type="NCBIfam" id="TIGR00401">
    <property type="entry name" value="msrA"/>
    <property type="match status" value="1"/>
</dbReference>
<reference evidence="6" key="1">
    <citation type="submission" date="2020-05" db="EMBL/GenBank/DDBJ databases">
        <authorList>
            <person name="Chiriac C."/>
            <person name="Salcher M."/>
            <person name="Ghai R."/>
            <person name="Kavagutti S V."/>
        </authorList>
    </citation>
    <scope>NUCLEOTIDE SEQUENCE</scope>
</reference>
<dbReference type="HAMAP" id="MF_01401">
    <property type="entry name" value="MsrA"/>
    <property type="match status" value="1"/>
</dbReference>
<evidence type="ECO:0000313" key="6">
    <source>
        <dbReference type="EMBL" id="CAB4733546.1"/>
    </source>
</evidence>
<dbReference type="Gene3D" id="3.30.1060.10">
    <property type="entry name" value="Peptide methionine sulphoxide reductase MsrA"/>
    <property type="match status" value="1"/>
</dbReference>
<feature type="domain" description="Peptide methionine sulphoxide reductase MsrA" evidence="5">
    <location>
        <begin position="50"/>
        <end position="204"/>
    </location>
</feature>
<name>A0A6J6SF56_9ZZZZ</name>
<dbReference type="EMBL" id="CAEZYW010000034">
    <property type="protein sequence ID" value="CAB4733546.1"/>
    <property type="molecule type" value="Genomic_DNA"/>
</dbReference>
<evidence type="ECO:0000256" key="4">
    <source>
        <dbReference type="ARBA" id="ARBA00048782"/>
    </source>
</evidence>
<evidence type="ECO:0000259" key="5">
    <source>
        <dbReference type="Pfam" id="PF01625"/>
    </source>
</evidence>
<proteinExistence type="inferred from homology"/>
<dbReference type="AlphaFoldDB" id="A0A6J6SF56"/>
<dbReference type="PANTHER" id="PTHR42799">
    <property type="entry name" value="MITOCHONDRIAL PEPTIDE METHIONINE SULFOXIDE REDUCTASE"/>
    <property type="match status" value="1"/>
</dbReference>
<dbReference type="InterPro" id="IPR002569">
    <property type="entry name" value="Met_Sox_Rdtase_MsrA_dom"/>
</dbReference>
<keyword evidence="2" id="KW-0560">Oxidoreductase</keyword>
<gene>
    <name evidence="6" type="ORF">UFOPK2786_00342</name>
    <name evidence="7" type="ORF">UFOPK2810_01398</name>
</gene>
<dbReference type="GO" id="GO:0034599">
    <property type="term" value="P:cellular response to oxidative stress"/>
    <property type="evidence" value="ECO:0007669"/>
    <property type="project" value="TreeGrafter"/>
</dbReference>
<dbReference type="InterPro" id="IPR050162">
    <property type="entry name" value="MsrA_MetSO_reductase"/>
</dbReference>
<dbReference type="SUPFAM" id="SSF55068">
    <property type="entry name" value="Peptide methionine sulfoxide reductase"/>
    <property type="match status" value="1"/>
</dbReference>
<evidence type="ECO:0000256" key="1">
    <source>
        <dbReference type="ARBA" id="ARBA00012502"/>
    </source>
</evidence>